<dbReference type="AlphaFoldDB" id="A0A174VNL7"/>
<protein>
    <submittedName>
        <fullName evidence="1">Uncharacterized protein</fullName>
    </submittedName>
</protein>
<organism evidence="1 2">
    <name type="scientific">Blautia obeum</name>
    <dbReference type="NCBI Taxonomy" id="40520"/>
    <lineage>
        <taxon>Bacteria</taxon>
        <taxon>Bacillati</taxon>
        <taxon>Bacillota</taxon>
        <taxon>Clostridia</taxon>
        <taxon>Lachnospirales</taxon>
        <taxon>Lachnospiraceae</taxon>
        <taxon>Blautia</taxon>
    </lineage>
</organism>
<evidence type="ECO:0000313" key="1">
    <source>
        <dbReference type="EMBL" id="CUQ36403.1"/>
    </source>
</evidence>
<name>A0A174VNL7_9FIRM</name>
<evidence type="ECO:0000313" key="2">
    <source>
        <dbReference type="Proteomes" id="UP000095762"/>
    </source>
</evidence>
<reference evidence="1 2" key="1">
    <citation type="submission" date="2015-09" db="EMBL/GenBank/DDBJ databases">
        <authorList>
            <consortium name="Pathogen Informatics"/>
        </authorList>
    </citation>
    <scope>NUCLEOTIDE SEQUENCE [LARGE SCALE GENOMIC DNA]</scope>
    <source>
        <strain evidence="1 2">2789STDY5834957</strain>
    </source>
</reference>
<gene>
    <name evidence="1" type="ORF">ERS852569_03394</name>
</gene>
<dbReference type="EMBL" id="CZBP01000036">
    <property type="protein sequence ID" value="CUQ36403.1"/>
    <property type="molecule type" value="Genomic_DNA"/>
</dbReference>
<dbReference type="Proteomes" id="UP000095762">
    <property type="component" value="Unassembled WGS sequence"/>
</dbReference>
<proteinExistence type="predicted"/>
<accession>A0A174VNL7</accession>
<dbReference type="RefSeq" id="WP_055060471.1">
    <property type="nucleotide sequence ID" value="NZ_CZBP01000036.1"/>
</dbReference>
<sequence>MAGYRTVDELMDILEEECLEFDAVVSIVGGNNKYDYQVITVPKKNVHIKKDGAYIDMLGLDQPFFFPNSEVPCGFKNAIFYLTKDADSFFVSACFLDEEAQKLSKDEQIRTVDRHCIAEFLEEKDINTRGKLLKILKDGYQMYKDNLGIEDEFELQRDSFLADMDED</sequence>